<comment type="pathway">
    <text evidence="3">Amino-acid biosynthesis; L-leucine biosynthesis; L-leucine from 3-methyl-2-oxobutanoate: step 2/4.</text>
</comment>
<dbReference type="InterPro" id="IPR033940">
    <property type="entry name" value="IPMI_Swivel"/>
</dbReference>
<keyword evidence="10 14" id="KW-0456">Lyase</keyword>
<dbReference type="InterPro" id="IPR004431">
    <property type="entry name" value="3-IsopropMal_deHydase_ssu"/>
</dbReference>
<keyword evidence="15" id="KW-1185">Reference proteome</keyword>
<dbReference type="Proteomes" id="UP000217736">
    <property type="component" value="Chromosome"/>
</dbReference>
<dbReference type="KEGG" id="mshg:MSG_02406"/>
<dbReference type="NCBIfam" id="NF002458">
    <property type="entry name" value="PRK01641.1"/>
    <property type="match status" value="1"/>
</dbReference>
<evidence type="ECO:0000256" key="12">
    <source>
        <dbReference type="ARBA" id="ARBA00031631"/>
    </source>
</evidence>
<evidence type="ECO:0000256" key="4">
    <source>
        <dbReference type="ARBA" id="ARBA00009845"/>
    </source>
</evidence>
<evidence type="ECO:0000313" key="15">
    <source>
        <dbReference type="Proteomes" id="UP000217736"/>
    </source>
</evidence>
<reference evidence="15" key="1">
    <citation type="submission" date="2017-06" db="EMBL/GenBank/DDBJ databases">
        <title>Complete Genome Sequence of Mycobacterium shigaense.</title>
        <authorList>
            <person name="Fukano H."/>
            <person name="Yoshida M."/>
            <person name="Kazumi Y."/>
            <person name="Ogura Y."/>
            <person name="Mitarai S."/>
            <person name="Hayashi T."/>
            <person name="Hoshino Y."/>
        </authorList>
    </citation>
    <scope>NUCLEOTIDE SEQUENCE [LARGE SCALE GENOMIC DNA]</scope>
    <source>
        <strain evidence="15">UN-152</strain>
    </source>
</reference>
<keyword evidence="11" id="KW-0100">Branched-chain amino acid biosynthesis</keyword>
<dbReference type="NCBIfam" id="TIGR00171">
    <property type="entry name" value="leuD"/>
    <property type="match status" value="1"/>
</dbReference>
<evidence type="ECO:0000256" key="8">
    <source>
        <dbReference type="ARBA" id="ARBA00022430"/>
    </source>
</evidence>
<dbReference type="OrthoDB" id="9777465at2"/>
<proteinExistence type="inferred from homology"/>
<evidence type="ECO:0000256" key="11">
    <source>
        <dbReference type="ARBA" id="ARBA00023304"/>
    </source>
</evidence>
<dbReference type="PANTHER" id="PTHR43345">
    <property type="entry name" value="3-ISOPROPYLMALATE DEHYDRATASE SMALL SUBUNIT 2-RELATED-RELATED"/>
    <property type="match status" value="1"/>
</dbReference>
<protein>
    <recommendedName>
        <fullName evidence="7">3-isopropylmalate dehydratase small subunit</fullName>
        <ecNumber evidence="6">4.2.1.33</ecNumber>
    </recommendedName>
    <alternativeName>
        <fullName evidence="12">Alpha-IPM isomerase</fullName>
    </alternativeName>
    <alternativeName>
        <fullName evidence="13">Isopropylmalate isomerase</fullName>
    </alternativeName>
</protein>
<dbReference type="CDD" id="cd01577">
    <property type="entry name" value="IPMI_Swivel"/>
    <property type="match status" value="1"/>
</dbReference>
<dbReference type="Pfam" id="PF00694">
    <property type="entry name" value="Aconitase_C"/>
    <property type="match status" value="1"/>
</dbReference>
<comment type="function">
    <text evidence="2">Catalyzes the isomerization between 2-isopropylmalate and 3-isopropylmalate, via the formation of 2-isopropylmaleate.</text>
</comment>
<comment type="subunit">
    <text evidence="5">Heterodimer of LeuC and LeuD.</text>
</comment>
<dbReference type="InterPro" id="IPR015928">
    <property type="entry name" value="Aconitase/3IPM_dehydase_swvl"/>
</dbReference>
<dbReference type="GO" id="GO:0009316">
    <property type="term" value="C:3-isopropylmalate dehydratase complex"/>
    <property type="evidence" value="ECO:0007669"/>
    <property type="project" value="InterPro"/>
</dbReference>
<sequence>MTDRSLRHVTGVVAPLLRDNIDTDVIAPSRLQVAGLGKTGYESILFGNWRYDETGCERTDFILNQTDYRTATILLTGENFGCGSSRESAVWALHGFGIKAIIAPSFGSIFAANCYRNTILPLALPPAEHALLVAELHIDAAQPPKAEIDLEHRRVRATGGPWRSFPIDERPRQLLLNGLDDIDDNLRHRKSIDAYRTRDQHLHPWLYRPANTPRSRPPARQSPEA</sequence>
<comment type="similarity">
    <text evidence="4">Belongs to the LeuD family. LeuD type 1 subfamily.</text>
</comment>
<keyword evidence="8" id="KW-0432">Leucine biosynthesis</keyword>
<evidence type="ECO:0000256" key="9">
    <source>
        <dbReference type="ARBA" id="ARBA00022605"/>
    </source>
</evidence>
<evidence type="ECO:0000256" key="5">
    <source>
        <dbReference type="ARBA" id="ARBA00011271"/>
    </source>
</evidence>
<evidence type="ECO:0000256" key="3">
    <source>
        <dbReference type="ARBA" id="ARBA00004729"/>
    </source>
</evidence>
<dbReference type="InterPro" id="IPR000573">
    <property type="entry name" value="AconitaseA/IPMdHydase_ssu_swvl"/>
</dbReference>
<evidence type="ECO:0000313" key="14">
    <source>
        <dbReference type="EMBL" id="BAX92550.1"/>
    </source>
</evidence>
<dbReference type="PANTHER" id="PTHR43345:SF5">
    <property type="entry name" value="3-ISOPROPYLMALATE DEHYDRATASE SMALL SUBUNIT"/>
    <property type="match status" value="1"/>
</dbReference>
<evidence type="ECO:0000256" key="13">
    <source>
        <dbReference type="ARBA" id="ARBA00033368"/>
    </source>
</evidence>
<evidence type="ECO:0000256" key="10">
    <source>
        <dbReference type="ARBA" id="ARBA00023239"/>
    </source>
</evidence>
<evidence type="ECO:0000256" key="1">
    <source>
        <dbReference type="ARBA" id="ARBA00000491"/>
    </source>
</evidence>
<evidence type="ECO:0000256" key="7">
    <source>
        <dbReference type="ARBA" id="ARBA00017233"/>
    </source>
</evidence>
<dbReference type="RefSeq" id="WP_096439850.1">
    <property type="nucleotide sequence ID" value="NZ_AP018164.1"/>
</dbReference>
<dbReference type="InterPro" id="IPR050075">
    <property type="entry name" value="LeuD"/>
</dbReference>
<evidence type="ECO:0000256" key="6">
    <source>
        <dbReference type="ARBA" id="ARBA00011998"/>
    </source>
</evidence>
<name>A0A1Z4EI18_9MYCO</name>
<gene>
    <name evidence="14" type="primary">leuD_3</name>
    <name evidence="14" type="ORF">MSG_02406</name>
</gene>
<dbReference type="EMBL" id="AP018164">
    <property type="protein sequence ID" value="BAX92550.1"/>
    <property type="molecule type" value="Genomic_DNA"/>
</dbReference>
<dbReference type="GO" id="GO:0009098">
    <property type="term" value="P:L-leucine biosynthetic process"/>
    <property type="evidence" value="ECO:0007669"/>
    <property type="project" value="UniProtKB-UniPathway"/>
</dbReference>
<comment type="catalytic activity">
    <reaction evidence="1">
        <text>(2R,3S)-3-isopropylmalate = (2S)-2-isopropylmalate</text>
        <dbReference type="Rhea" id="RHEA:32287"/>
        <dbReference type="ChEBI" id="CHEBI:1178"/>
        <dbReference type="ChEBI" id="CHEBI:35121"/>
        <dbReference type="EC" id="4.2.1.33"/>
    </reaction>
</comment>
<dbReference type="GO" id="GO:0003861">
    <property type="term" value="F:3-isopropylmalate dehydratase activity"/>
    <property type="evidence" value="ECO:0007669"/>
    <property type="project" value="UniProtKB-EC"/>
</dbReference>
<evidence type="ECO:0000256" key="2">
    <source>
        <dbReference type="ARBA" id="ARBA00002695"/>
    </source>
</evidence>
<dbReference type="AlphaFoldDB" id="A0A1Z4EI18"/>
<organism evidence="14 15">
    <name type="scientific">Mycobacterium shigaense</name>
    <dbReference type="NCBI Taxonomy" id="722731"/>
    <lineage>
        <taxon>Bacteria</taxon>
        <taxon>Bacillati</taxon>
        <taxon>Actinomycetota</taxon>
        <taxon>Actinomycetes</taxon>
        <taxon>Mycobacteriales</taxon>
        <taxon>Mycobacteriaceae</taxon>
        <taxon>Mycobacterium</taxon>
        <taxon>Mycobacterium simiae complex</taxon>
    </lineage>
</organism>
<dbReference type="SUPFAM" id="SSF52016">
    <property type="entry name" value="LeuD/IlvD-like"/>
    <property type="match status" value="1"/>
</dbReference>
<dbReference type="UniPathway" id="UPA00048">
    <property type="reaction ID" value="UER00071"/>
</dbReference>
<accession>A0A1Z4EI18</accession>
<dbReference type="Gene3D" id="3.20.19.10">
    <property type="entry name" value="Aconitase, domain 4"/>
    <property type="match status" value="1"/>
</dbReference>
<keyword evidence="9" id="KW-0028">Amino-acid biosynthesis</keyword>
<dbReference type="EC" id="4.2.1.33" evidence="6"/>